<dbReference type="AlphaFoldDB" id="A0A8S3SS34"/>
<evidence type="ECO:0000313" key="1">
    <source>
        <dbReference type="EMBL" id="CAG2224605.1"/>
    </source>
</evidence>
<name>A0A8S3SS34_MYTED</name>
<protein>
    <submittedName>
        <fullName evidence="1">Uncharacterized protein</fullName>
    </submittedName>
</protein>
<organism evidence="1 2">
    <name type="scientific">Mytilus edulis</name>
    <name type="common">Blue mussel</name>
    <dbReference type="NCBI Taxonomy" id="6550"/>
    <lineage>
        <taxon>Eukaryota</taxon>
        <taxon>Metazoa</taxon>
        <taxon>Spiralia</taxon>
        <taxon>Lophotrochozoa</taxon>
        <taxon>Mollusca</taxon>
        <taxon>Bivalvia</taxon>
        <taxon>Autobranchia</taxon>
        <taxon>Pteriomorphia</taxon>
        <taxon>Mytilida</taxon>
        <taxon>Mytiloidea</taxon>
        <taxon>Mytilidae</taxon>
        <taxon>Mytilinae</taxon>
        <taxon>Mytilus</taxon>
    </lineage>
</organism>
<accession>A0A8S3SS34</accession>
<dbReference type="Proteomes" id="UP000683360">
    <property type="component" value="Unassembled WGS sequence"/>
</dbReference>
<gene>
    <name evidence="1" type="ORF">MEDL_37773</name>
</gene>
<dbReference type="OrthoDB" id="10380913at2759"/>
<evidence type="ECO:0000313" key="2">
    <source>
        <dbReference type="Proteomes" id="UP000683360"/>
    </source>
</evidence>
<reference evidence="1" key="1">
    <citation type="submission" date="2021-03" db="EMBL/GenBank/DDBJ databases">
        <authorList>
            <person name="Bekaert M."/>
        </authorList>
    </citation>
    <scope>NUCLEOTIDE SEQUENCE</scope>
</reference>
<comment type="caution">
    <text evidence="1">The sequence shown here is derived from an EMBL/GenBank/DDBJ whole genome shotgun (WGS) entry which is preliminary data.</text>
</comment>
<dbReference type="EMBL" id="CAJPWZ010001808">
    <property type="protein sequence ID" value="CAG2224605.1"/>
    <property type="molecule type" value="Genomic_DNA"/>
</dbReference>
<sequence length="365" mass="42815">MTDQIVMFAMKQSSWGQRRPIQWVPLELQISNMRMKNVNIIRKEDLRNVDMLNGDLALSEPMLNDFLQVKHSLGELIYYHLPGLDKFVIIHPLSLVNILRSFVTDEQFFPVDQNLNSILQNLIKTGIINKTDLLQLWQQDHFHQYMQNDSSKEFVILLLQHLDILINLKRSKQTHVYLVPCVIKTVRPSNFHYVENQKENTICMRYTIARHSIPTSLAYQIVGALTCTWPLKYEDKQPCLYHKAAWFNVSDENELRIWIEDNHIIVMLTNDLALLHMSPDVAASVQECLTKNIESSLLFHYNSFGEQISQKKVSELYTMEVGVPCGHNVCYTSLQNVIMNEKWICGQKMNHDTRYLRYWVFNKVK</sequence>
<proteinExistence type="predicted"/>
<keyword evidence="2" id="KW-1185">Reference proteome</keyword>